<dbReference type="EMBL" id="CP088295">
    <property type="protein sequence ID" value="UUY04578.1"/>
    <property type="molecule type" value="Genomic_DNA"/>
</dbReference>
<comment type="pathway">
    <text evidence="1">Lipid metabolism; fatty acid beta-oxidation.</text>
</comment>
<proteinExistence type="inferred from homology"/>
<dbReference type="SUPFAM" id="SSF51735">
    <property type="entry name" value="NAD(P)-binding Rossmann-fold domains"/>
    <property type="match status" value="1"/>
</dbReference>
<dbReference type="Gene3D" id="1.10.1040.50">
    <property type="match status" value="1"/>
</dbReference>
<keyword evidence="9" id="KW-0511">Multifunctional enzyme</keyword>
<evidence type="ECO:0000259" key="11">
    <source>
        <dbReference type="Pfam" id="PF00725"/>
    </source>
</evidence>
<dbReference type="PANTHER" id="PTHR43612:SF3">
    <property type="entry name" value="TRIFUNCTIONAL ENZYME SUBUNIT ALPHA, MITOCHONDRIAL"/>
    <property type="match status" value="1"/>
</dbReference>
<dbReference type="InterPro" id="IPR008927">
    <property type="entry name" value="6-PGluconate_DH-like_C_sf"/>
</dbReference>
<dbReference type="InterPro" id="IPR036291">
    <property type="entry name" value="NAD(P)-bd_dom_sf"/>
</dbReference>
<evidence type="ECO:0000256" key="10">
    <source>
        <dbReference type="ARBA" id="ARBA00049556"/>
    </source>
</evidence>
<evidence type="ECO:0000256" key="2">
    <source>
        <dbReference type="ARBA" id="ARBA00007005"/>
    </source>
</evidence>
<dbReference type="SUPFAM" id="SSF48179">
    <property type="entry name" value="6-phosphogluconate dehydrogenase C-terminal domain-like"/>
    <property type="match status" value="2"/>
</dbReference>
<feature type="domain" description="3-hydroxyacyl-CoA dehydrogenase NAD binding" evidence="12">
    <location>
        <begin position="324"/>
        <end position="500"/>
    </location>
</feature>
<dbReference type="InterPro" id="IPR050136">
    <property type="entry name" value="FA_oxidation_alpha_subunit"/>
</dbReference>
<dbReference type="Gene3D" id="3.90.226.10">
    <property type="entry name" value="2-enoyl-CoA Hydratase, Chain A, domain 1"/>
    <property type="match status" value="1"/>
</dbReference>
<keyword evidence="8" id="KW-0456">Lyase</keyword>
<keyword evidence="5" id="KW-0560">Oxidoreductase</keyword>
<dbReference type="InterPro" id="IPR001753">
    <property type="entry name" value="Enoyl-CoA_hydra/iso"/>
</dbReference>
<evidence type="ECO:0000256" key="5">
    <source>
        <dbReference type="ARBA" id="ARBA00023002"/>
    </source>
</evidence>
<keyword evidence="3" id="KW-0276">Fatty acid metabolism</keyword>
<dbReference type="InterPro" id="IPR006176">
    <property type="entry name" value="3-OHacyl-CoA_DH_NAD-bd"/>
</dbReference>
<evidence type="ECO:0000256" key="3">
    <source>
        <dbReference type="ARBA" id="ARBA00022832"/>
    </source>
</evidence>
<dbReference type="SUPFAM" id="SSF52096">
    <property type="entry name" value="ClpP/crotonase"/>
    <property type="match status" value="1"/>
</dbReference>
<dbReference type="PANTHER" id="PTHR43612">
    <property type="entry name" value="TRIFUNCTIONAL ENZYME SUBUNIT ALPHA"/>
    <property type="match status" value="1"/>
</dbReference>
<accession>A0ABY5PIS9</accession>
<dbReference type="InterPro" id="IPR006108">
    <property type="entry name" value="3HC_DH_C"/>
</dbReference>
<evidence type="ECO:0000256" key="1">
    <source>
        <dbReference type="ARBA" id="ARBA00005005"/>
    </source>
</evidence>
<dbReference type="InterPro" id="IPR029045">
    <property type="entry name" value="ClpP/crotonase-like_dom_sf"/>
</dbReference>
<protein>
    <submittedName>
        <fullName evidence="13">3-hydroxyacyl-CoA dehydrogenase NAD-binding domain-containing protein</fullName>
    </submittedName>
</protein>
<evidence type="ECO:0000256" key="8">
    <source>
        <dbReference type="ARBA" id="ARBA00023239"/>
    </source>
</evidence>
<dbReference type="Gene3D" id="3.40.50.720">
    <property type="entry name" value="NAD(P)-binding Rossmann-like Domain"/>
    <property type="match status" value="1"/>
</dbReference>
<dbReference type="Proteomes" id="UP001058860">
    <property type="component" value="Chromosome"/>
</dbReference>
<dbReference type="Pfam" id="PF00725">
    <property type="entry name" value="3HCDH"/>
    <property type="match status" value="1"/>
</dbReference>
<evidence type="ECO:0000256" key="9">
    <source>
        <dbReference type="ARBA" id="ARBA00023268"/>
    </source>
</evidence>
<comment type="similarity">
    <text evidence="2">In the central section; belongs to the 3-hydroxyacyl-CoA dehydrogenase family.</text>
</comment>
<dbReference type="Pfam" id="PF02737">
    <property type="entry name" value="3HCDH_N"/>
    <property type="match status" value="1"/>
</dbReference>
<name>A0ABY5PIS9_9ACTN</name>
<keyword evidence="6" id="KW-0520">NAD</keyword>
<comment type="catalytic activity">
    <reaction evidence="10">
        <text>a (3S)-3-hydroxyacyl-CoA + NAD(+) = a 3-oxoacyl-CoA + NADH + H(+)</text>
        <dbReference type="Rhea" id="RHEA:22432"/>
        <dbReference type="ChEBI" id="CHEBI:15378"/>
        <dbReference type="ChEBI" id="CHEBI:57318"/>
        <dbReference type="ChEBI" id="CHEBI:57540"/>
        <dbReference type="ChEBI" id="CHEBI:57945"/>
        <dbReference type="ChEBI" id="CHEBI:90726"/>
        <dbReference type="EC" id="1.1.1.35"/>
    </reaction>
</comment>
<feature type="domain" description="3-hydroxyacyl-CoA dehydrogenase C-terminal" evidence="11">
    <location>
        <begin position="503"/>
        <end position="596"/>
    </location>
</feature>
<evidence type="ECO:0000256" key="7">
    <source>
        <dbReference type="ARBA" id="ARBA00023098"/>
    </source>
</evidence>
<evidence type="ECO:0000259" key="12">
    <source>
        <dbReference type="Pfam" id="PF02737"/>
    </source>
</evidence>
<evidence type="ECO:0000256" key="6">
    <source>
        <dbReference type="ARBA" id="ARBA00023027"/>
    </source>
</evidence>
<keyword evidence="14" id="KW-1185">Reference proteome</keyword>
<keyword evidence="7" id="KW-0443">Lipid metabolism</keyword>
<organism evidence="13 14">
    <name type="scientific">Svornostia abyssi</name>
    <dbReference type="NCBI Taxonomy" id="2898438"/>
    <lineage>
        <taxon>Bacteria</taxon>
        <taxon>Bacillati</taxon>
        <taxon>Actinomycetota</taxon>
        <taxon>Thermoleophilia</taxon>
        <taxon>Solirubrobacterales</taxon>
        <taxon>Baekduiaceae</taxon>
        <taxon>Svornostia</taxon>
    </lineage>
</organism>
<gene>
    <name evidence="13" type="ORF">LRS13_03310</name>
</gene>
<evidence type="ECO:0000313" key="13">
    <source>
        <dbReference type="EMBL" id="UUY04578.1"/>
    </source>
</evidence>
<sequence length="724" mass="77919">MSERNTIRWEDLGDGVVGLIFDDPEQSANTMNRAFFDSYLATVDRVEAEKDSIMGIVVTSGKKTFFAGADLNDMLEATKETAAEAFADATNLKRAARRLETLGIPTVAAINGAALGGGLELCLSCHHRIAVDDPKIKVGLPEVKLGLLPGGGGVVRTVRMLGLVPALMQVLLQGTEFRPDKAVEVGLVDELVPTADDLVPAAKKWIAEHPGAQQPWDADPNYKIPGGTPADMELAMNLPAFPANLRKQLRGANYLAPRNILAAAVESTQLEFDAALEVETRYLLDCATSQVAKNMINAFFFNLQTVTKRDRPEGHETFEPKKMVMLGAGMMGAAIAYVSARAGIEVVLKDVTLEAAEKGKEYSETLVRKAVDRGRMTEEKGQALLDRIIPTADPADAAGAELLVEAVFEDVALKAKVYAEIEPYLAEDALLCSNTSGLPITELAEGVTRPADFIGTHFFSPVDKMPLLEIVKGDKTSDETVARTLDYTAVIKKVPIVINDSPGFFTSRVISRFTGEALGMVTEGIPGATIEQASGQAGYPAPVLQLADEINIETILRAFRANPAATEGLEAALLVLEKMMEAGRPGKLRGAGFYDYEDGKRAGIWKGLAEMFPPVADPSQLDVIELGERMMVRQALETVKCFDEGVLETVAEANIGSIMGIGFPAWTGGVVQYMNQYEGGLAGFVERAREFEAKYGEHFAVPASLVEKAERGEIYSDEAVATPA</sequence>
<dbReference type="CDD" id="cd06558">
    <property type="entry name" value="crotonase-like"/>
    <property type="match status" value="1"/>
</dbReference>
<evidence type="ECO:0000256" key="4">
    <source>
        <dbReference type="ARBA" id="ARBA00022963"/>
    </source>
</evidence>
<dbReference type="Pfam" id="PF00378">
    <property type="entry name" value="ECH_1"/>
    <property type="match status" value="1"/>
</dbReference>
<evidence type="ECO:0000313" key="14">
    <source>
        <dbReference type="Proteomes" id="UP001058860"/>
    </source>
</evidence>
<keyword evidence="4" id="KW-0442">Lipid degradation</keyword>
<reference evidence="14" key="1">
    <citation type="submission" date="2021-11" db="EMBL/GenBank/DDBJ databases">
        <title>Cultivation dependent microbiological survey of springs from the worlds oldest radium mine currently devoted to the extraction of radon-saturated water.</title>
        <authorList>
            <person name="Kapinusova G."/>
            <person name="Smrhova T."/>
            <person name="Strejcek M."/>
            <person name="Suman J."/>
            <person name="Jani K."/>
            <person name="Pajer P."/>
            <person name="Uhlik O."/>
        </authorList>
    </citation>
    <scope>NUCLEOTIDE SEQUENCE [LARGE SCALE GENOMIC DNA]</scope>
    <source>
        <strain evidence="14">J379</strain>
    </source>
</reference>
<dbReference type="RefSeq" id="WP_353865056.1">
    <property type="nucleotide sequence ID" value="NZ_CP088295.1"/>
</dbReference>